<accession>A0A0A9GZX7</accession>
<dbReference type="AlphaFoldDB" id="A0A0A9GZX7"/>
<organism evidence="1">
    <name type="scientific">Arundo donax</name>
    <name type="common">Giant reed</name>
    <name type="synonym">Donax arundinaceus</name>
    <dbReference type="NCBI Taxonomy" id="35708"/>
    <lineage>
        <taxon>Eukaryota</taxon>
        <taxon>Viridiplantae</taxon>
        <taxon>Streptophyta</taxon>
        <taxon>Embryophyta</taxon>
        <taxon>Tracheophyta</taxon>
        <taxon>Spermatophyta</taxon>
        <taxon>Magnoliopsida</taxon>
        <taxon>Liliopsida</taxon>
        <taxon>Poales</taxon>
        <taxon>Poaceae</taxon>
        <taxon>PACMAD clade</taxon>
        <taxon>Arundinoideae</taxon>
        <taxon>Arundineae</taxon>
        <taxon>Arundo</taxon>
    </lineage>
</organism>
<protein>
    <submittedName>
        <fullName evidence="1">Uncharacterized protein</fullName>
    </submittedName>
</protein>
<dbReference type="EMBL" id="GBRH01169775">
    <property type="protein sequence ID" value="JAE28121.1"/>
    <property type="molecule type" value="Transcribed_RNA"/>
</dbReference>
<sequence length="73" mass="8360">MGTTFHGICCRVLQIPNRRSEQALIMLPVTRMLGHPLLQYCGAMLRTSSGRRRMSMIITKLPKIYQIAILPEF</sequence>
<reference evidence="1" key="2">
    <citation type="journal article" date="2015" name="Data Brief">
        <title>Shoot transcriptome of the giant reed, Arundo donax.</title>
        <authorList>
            <person name="Barrero R.A."/>
            <person name="Guerrero F.D."/>
            <person name="Moolhuijzen P."/>
            <person name="Goolsby J.A."/>
            <person name="Tidwell J."/>
            <person name="Bellgard S.E."/>
            <person name="Bellgard M.I."/>
        </authorList>
    </citation>
    <scope>NUCLEOTIDE SEQUENCE</scope>
    <source>
        <tissue evidence="1">Shoot tissue taken approximately 20 cm above the soil surface</tissue>
    </source>
</reference>
<reference evidence="1" key="1">
    <citation type="submission" date="2014-09" db="EMBL/GenBank/DDBJ databases">
        <authorList>
            <person name="Magalhaes I.L.F."/>
            <person name="Oliveira U."/>
            <person name="Santos F.R."/>
            <person name="Vidigal T.H.D.A."/>
            <person name="Brescovit A.D."/>
            <person name="Santos A.J."/>
        </authorList>
    </citation>
    <scope>NUCLEOTIDE SEQUENCE</scope>
    <source>
        <tissue evidence="1">Shoot tissue taken approximately 20 cm above the soil surface</tissue>
    </source>
</reference>
<proteinExistence type="predicted"/>
<name>A0A0A9GZX7_ARUDO</name>
<evidence type="ECO:0000313" key="1">
    <source>
        <dbReference type="EMBL" id="JAE28121.1"/>
    </source>
</evidence>